<feature type="signal peptide" evidence="5">
    <location>
        <begin position="1"/>
        <end position="19"/>
    </location>
</feature>
<keyword evidence="8" id="KW-1185">Reference proteome</keyword>
<organism evidence="7 8">
    <name type="scientific">Asterophora parasitica</name>
    <dbReference type="NCBI Taxonomy" id="117018"/>
    <lineage>
        <taxon>Eukaryota</taxon>
        <taxon>Fungi</taxon>
        <taxon>Dikarya</taxon>
        <taxon>Basidiomycota</taxon>
        <taxon>Agaricomycotina</taxon>
        <taxon>Agaricomycetes</taxon>
        <taxon>Agaricomycetidae</taxon>
        <taxon>Agaricales</taxon>
        <taxon>Tricholomatineae</taxon>
        <taxon>Lyophyllaceae</taxon>
        <taxon>Asterophora</taxon>
    </lineage>
</organism>
<comment type="cofactor">
    <cofactor evidence="1 4">
        <name>FAD</name>
        <dbReference type="ChEBI" id="CHEBI:57692"/>
    </cofactor>
</comment>
<dbReference type="PANTHER" id="PTHR10742">
    <property type="entry name" value="FLAVIN MONOAMINE OXIDASE"/>
    <property type="match status" value="1"/>
</dbReference>
<dbReference type="SUPFAM" id="SSF54373">
    <property type="entry name" value="FAD-linked reductases, C-terminal domain"/>
    <property type="match status" value="1"/>
</dbReference>
<evidence type="ECO:0000256" key="5">
    <source>
        <dbReference type="SAM" id="SignalP"/>
    </source>
</evidence>
<dbReference type="SUPFAM" id="SSF51905">
    <property type="entry name" value="FAD/NAD(P)-binding domain"/>
    <property type="match status" value="1"/>
</dbReference>
<dbReference type="InterPro" id="IPR050281">
    <property type="entry name" value="Flavin_monoamine_oxidase"/>
</dbReference>
<comment type="similarity">
    <text evidence="4">Belongs to the flavin monoamine oxidase family.</text>
</comment>
<feature type="domain" description="Amine oxidase" evidence="6">
    <location>
        <begin position="50"/>
        <end position="481"/>
    </location>
</feature>
<comment type="caution">
    <text evidence="7">The sequence shown here is derived from an EMBL/GenBank/DDBJ whole genome shotgun (WGS) entry which is preliminary data.</text>
</comment>
<keyword evidence="4" id="KW-0285">Flavoprotein</keyword>
<dbReference type="Proteomes" id="UP000775547">
    <property type="component" value="Unassembled WGS sequence"/>
</dbReference>
<feature type="binding site" evidence="3">
    <location>
        <position position="263"/>
    </location>
    <ligand>
        <name>FAD</name>
        <dbReference type="ChEBI" id="CHEBI:57692"/>
    </ligand>
</feature>
<evidence type="ECO:0000256" key="3">
    <source>
        <dbReference type="PIRSR" id="PIRSR601613-1"/>
    </source>
</evidence>
<dbReference type="Gene3D" id="3.50.50.60">
    <property type="entry name" value="FAD/NAD(P)-binding domain"/>
    <property type="match status" value="1"/>
</dbReference>
<evidence type="ECO:0000256" key="1">
    <source>
        <dbReference type="ARBA" id="ARBA00001974"/>
    </source>
</evidence>
<evidence type="ECO:0000256" key="4">
    <source>
        <dbReference type="RuleBase" id="RU362067"/>
    </source>
</evidence>
<feature type="chain" id="PRO_5040474330" description="Amine oxidase" evidence="5">
    <location>
        <begin position="20"/>
        <end position="496"/>
    </location>
</feature>
<evidence type="ECO:0000259" key="6">
    <source>
        <dbReference type="Pfam" id="PF01593"/>
    </source>
</evidence>
<dbReference type="Pfam" id="PF01593">
    <property type="entry name" value="Amino_oxidase"/>
    <property type="match status" value="1"/>
</dbReference>
<evidence type="ECO:0000256" key="2">
    <source>
        <dbReference type="ARBA" id="ARBA00023002"/>
    </source>
</evidence>
<feature type="binding site" evidence="3">
    <location>
        <begin position="71"/>
        <end position="72"/>
    </location>
    <ligand>
        <name>FAD</name>
        <dbReference type="ChEBI" id="CHEBI:57692"/>
    </ligand>
</feature>
<gene>
    <name evidence="7" type="ORF">DXG03_005639</name>
</gene>
<dbReference type="GO" id="GO:0016491">
    <property type="term" value="F:oxidoreductase activity"/>
    <property type="evidence" value="ECO:0007669"/>
    <property type="project" value="UniProtKB-KW"/>
</dbReference>
<dbReference type="InterPro" id="IPR036188">
    <property type="entry name" value="FAD/NAD-bd_sf"/>
</dbReference>
<dbReference type="InterPro" id="IPR001613">
    <property type="entry name" value="Flavin_amine_oxidase"/>
</dbReference>
<evidence type="ECO:0000313" key="7">
    <source>
        <dbReference type="EMBL" id="KAG5645648.1"/>
    </source>
</evidence>
<sequence length="496" mass="55240">MPRLATVLVCLAVTTLARGYTIPKTDTEHTRSNNDAAGTHATVLILGGGVAGVIAARTLHEQGIDNFVIVEARDELGGRLKSTTFARKTVELGANWIQGTQTGNGPKNPILTLVEKHKVKTAVSHYTGSLTTYDHTGAVDYLDVFDASVDAYNDLVATAGGRVPVNNVDLTSQAAYTLNGVRPRTAHEKAAEYYQFDWEYAQKPDQTSAIASSWANNFTYDPDQGGFSEDNLFDLDQRGFKAFLQEEAKEFLKPSQLRLNSIVKKVSWSGSGVKVLLEGGSSLSADYALCTFSVGVLQADDVEFEPRLPSYKREAIASLPMGTYTKIFLQFPQKFWFDTEFALYADPERGRYPVWQSLDHKNFLPGSGIIFVTVTVCALISWSVKAQFIMSIQGDYSERIEALPDAQVKSEVLSVLQAMYPNITIPKPLDFMFPRWYSDPLFRGSFSNWPPSFVQQHHDNLRSNVDRLYFAGEATSQKYFGKYFVHFQSRLGWLTS</sequence>
<reference evidence="7" key="1">
    <citation type="submission" date="2020-07" db="EMBL/GenBank/DDBJ databases">
        <authorList>
            <person name="Nieuwenhuis M."/>
            <person name="Van De Peppel L.J.J."/>
        </authorList>
    </citation>
    <scope>NUCLEOTIDE SEQUENCE</scope>
    <source>
        <strain evidence="7">AP01</strain>
        <tissue evidence="7">Mycelium</tissue>
    </source>
</reference>
<dbReference type="OrthoDB" id="5046242at2759"/>
<dbReference type="EC" id="1.4.3.-" evidence="4"/>
<evidence type="ECO:0000313" key="8">
    <source>
        <dbReference type="Proteomes" id="UP000775547"/>
    </source>
</evidence>
<name>A0A9P7GBF6_9AGAR</name>
<accession>A0A9P7GBF6</accession>
<keyword evidence="5" id="KW-0732">Signal</keyword>
<dbReference type="EMBL" id="JABCKV010000035">
    <property type="protein sequence ID" value="KAG5645648.1"/>
    <property type="molecule type" value="Genomic_DNA"/>
</dbReference>
<protein>
    <recommendedName>
        <fullName evidence="4">Amine oxidase</fullName>
        <ecNumber evidence="4">1.4.3.-</ecNumber>
    </recommendedName>
</protein>
<dbReference type="PANTHER" id="PTHR10742:SF313">
    <property type="entry name" value="AMINE OXIDASE"/>
    <property type="match status" value="1"/>
</dbReference>
<reference evidence="7" key="2">
    <citation type="submission" date="2021-10" db="EMBL/GenBank/DDBJ databases">
        <title>Phylogenomics reveals ancestral predisposition of the termite-cultivated fungus Termitomyces towards a domesticated lifestyle.</title>
        <authorList>
            <person name="Auxier B."/>
            <person name="Grum-Grzhimaylo A."/>
            <person name="Cardenas M.E."/>
            <person name="Lodge J.D."/>
            <person name="Laessoe T."/>
            <person name="Pedersen O."/>
            <person name="Smith M.E."/>
            <person name="Kuyper T.W."/>
            <person name="Franco-Molano E.A."/>
            <person name="Baroni T.J."/>
            <person name="Aanen D.K."/>
        </authorList>
    </citation>
    <scope>NUCLEOTIDE SEQUENCE</scope>
    <source>
        <strain evidence="7">AP01</strain>
        <tissue evidence="7">Mycelium</tissue>
    </source>
</reference>
<proteinExistence type="inferred from homology"/>
<keyword evidence="4" id="KW-0274">FAD</keyword>
<dbReference type="GO" id="GO:0006598">
    <property type="term" value="P:polyamine catabolic process"/>
    <property type="evidence" value="ECO:0007669"/>
    <property type="project" value="TreeGrafter"/>
</dbReference>
<keyword evidence="2 4" id="KW-0560">Oxidoreductase</keyword>
<dbReference type="Gene3D" id="3.90.660.10">
    <property type="match status" value="1"/>
</dbReference>
<dbReference type="InterPro" id="IPR002937">
    <property type="entry name" value="Amino_oxidase"/>
</dbReference>
<dbReference type="AlphaFoldDB" id="A0A9P7GBF6"/>
<dbReference type="PRINTS" id="PR00757">
    <property type="entry name" value="AMINEOXDASEF"/>
</dbReference>